<comment type="catalytic activity">
    <reaction evidence="6">
        <text>ATP + H2O = ADP + phosphate + H(+)</text>
        <dbReference type="Rhea" id="RHEA:13065"/>
        <dbReference type="ChEBI" id="CHEBI:15377"/>
        <dbReference type="ChEBI" id="CHEBI:15378"/>
        <dbReference type="ChEBI" id="CHEBI:30616"/>
        <dbReference type="ChEBI" id="CHEBI:43474"/>
        <dbReference type="ChEBI" id="CHEBI:456216"/>
        <dbReference type="EC" id="3.6.4.13"/>
    </reaction>
</comment>
<evidence type="ECO:0000313" key="14">
    <source>
        <dbReference type="Proteomes" id="UP001168146"/>
    </source>
</evidence>
<dbReference type="EC" id="3.6.4.13" evidence="1"/>
<dbReference type="Proteomes" id="UP001168146">
    <property type="component" value="Unassembled WGS sequence"/>
</dbReference>
<dbReference type="SMART" id="SM00487">
    <property type="entry name" value="DEXDc"/>
    <property type="match status" value="1"/>
</dbReference>
<dbReference type="Gene3D" id="3.40.50.300">
    <property type="entry name" value="P-loop containing nucleotide triphosphate hydrolases"/>
    <property type="match status" value="2"/>
</dbReference>
<feature type="compositionally biased region" description="Low complexity" evidence="9">
    <location>
        <begin position="586"/>
        <end position="602"/>
    </location>
</feature>
<evidence type="ECO:0000256" key="6">
    <source>
        <dbReference type="ARBA" id="ARBA00047984"/>
    </source>
</evidence>
<dbReference type="InterPro" id="IPR027417">
    <property type="entry name" value="P-loop_NTPase"/>
</dbReference>
<protein>
    <recommendedName>
        <fullName evidence="1">RNA helicase</fullName>
        <ecNumber evidence="1">3.6.4.13</ecNumber>
    </recommendedName>
</protein>
<evidence type="ECO:0000313" key="13">
    <source>
        <dbReference type="EMBL" id="KAK0306231.1"/>
    </source>
</evidence>
<dbReference type="PROSITE" id="PS51195">
    <property type="entry name" value="Q_MOTIF"/>
    <property type="match status" value="1"/>
</dbReference>
<dbReference type="Pfam" id="PF00271">
    <property type="entry name" value="Helicase_C"/>
    <property type="match status" value="1"/>
</dbReference>
<keyword evidence="5 8" id="KW-0067">ATP-binding</keyword>
<evidence type="ECO:0000256" key="4">
    <source>
        <dbReference type="ARBA" id="ARBA00022806"/>
    </source>
</evidence>
<feature type="short sequence motif" description="Q motif" evidence="7">
    <location>
        <begin position="145"/>
        <end position="173"/>
    </location>
</feature>
<dbReference type="PANTHER" id="PTHR47958">
    <property type="entry name" value="ATP-DEPENDENT RNA HELICASE DBP3"/>
    <property type="match status" value="1"/>
</dbReference>
<dbReference type="EMBL" id="JASUXU010000105">
    <property type="protein sequence ID" value="KAK0306231.1"/>
    <property type="molecule type" value="Genomic_DNA"/>
</dbReference>
<evidence type="ECO:0000256" key="7">
    <source>
        <dbReference type="PROSITE-ProRule" id="PRU00552"/>
    </source>
</evidence>
<evidence type="ECO:0000256" key="3">
    <source>
        <dbReference type="ARBA" id="ARBA00022801"/>
    </source>
</evidence>
<dbReference type="InterPro" id="IPR000629">
    <property type="entry name" value="RNA-helicase_DEAD-box_CS"/>
</dbReference>
<keyword evidence="4 8" id="KW-0347">Helicase</keyword>
<feature type="domain" description="Helicase ATP-binding" evidence="10">
    <location>
        <begin position="176"/>
        <end position="376"/>
    </location>
</feature>
<dbReference type="InterPro" id="IPR014001">
    <property type="entry name" value="Helicase_ATP-bd"/>
</dbReference>
<feature type="domain" description="DEAD-box RNA helicase Q" evidence="12">
    <location>
        <begin position="145"/>
        <end position="173"/>
    </location>
</feature>
<dbReference type="InterPro" id="IPR011545">
    <property type="entry name" value="DEAD/DEAH_box_helicase_dom"/>
</dbReference>
<evidence type="ECO:0000259" key="10">
    <source>
        <dbReference type="PROSITE" id="PS51192"/>
    </source>
</evidence>
<dbReference type="AlphaFoldDB" id="A0AAN6J0Q1"/>
<comment type="caution">
    <text evidence="13">The sequence shown here is derived from an EMBL/GenBank/DDBJ whole genome shotgun (WGS) entry which is preliminary data.</text>
</comment>
<dbReference type="InterPro" id="IPR014014">
    <property type="entry name" value="RNA_helicase_DEAD_Q_motif"/>
</dbReference>
<dbReference type="GO" id="GO:0003724">
    <property type="term" value="F:RNA helicase activity"/>
    <property type="evidence" value="ECO:0007669"/>
    <property type="project" value="UniProtKB-EC"/>
</dbReference>
<dbReference type="GO" id="GO:0016787">
    <property type="term" value="F:hydrolase activity"/>
    <property type="evidence" value="ECO:0007669"/>
    <property type="project" value="UniProtKB-KW"/>
</dbReference>
<keyword evidence="3 8" id="KW-0378">Hydrolase</keyword>
<comment type="similarity">
    <text evidence="8">Belongs to the DEAD box helicase family.</text>
</comment>
<feature type="region of interest" description="Disordered" evidence="9">
    <location>
        <begin position="556"/>
        <end position="632"/>
    </location>
</feature>
<dbReference type="PROSITE" id="PS51192">
    <property type="entry name" value="HELICASE_ATP_BIND_1"/>
    <property type="match status" value="1"/>
</dbReference>
<evidence type="ECO:0000259" key="12">
    <source>
        <dbReference type="PROSITE" id="PS51195"/>
    </source>
</evidence>
<dbReference type="PROSITE" id="PS00039">
    <property type="entry name" value="DEAD_ATP_HELICASE"/>
    <property type="match status" value="1"/>
</dbReference>
<feature type="domain" description="Helicase C-terminal" evidence="11">
    <location>
        <begin position="389"/>
        <end position="553"/>
    </location>
</feature>
<feature type="region of interest" description="Disordered" evidence="9">
    <location>
        <begin position="1"/>
        <end position="41"/>
    </location>
</feature>
<proteinExistence type="inferred from homology"/>
<accession>A0AAN6J0Q1</accession>
<dbReference type="PROSITE" id="PS51194">
    <property type="entry name" value="HELICASE_CTER"/>
    <property type="match status" value="1"/>
</dbReference>
<dbReference type="GO" id="GO:0005524">
    <property type="term" value="F:ATP binding"/>
    <property type="evidence" value="ECO:0007669"/>
    <property type="project" value="UniProtKB-KW"/>
</dbReference>
<gene>
    <name evidence="13" type="ORF">LTR82_016446</name>
</gene>
<dbReference type="SUPFAM" id="SSF52540">
    <property type="entry name" value="P-loop containing nucleoside triphosphate hydrolases"/>
    <property type="match status" value="1"/>
</dbReference>
<reference evidence="13" key="1">
    <citation type="submission" date="2021-12" db="EMBL/GenBank/DDBJ databases">
        <title>Black yeast isolated from Biological Soil Crust.</title>
        <authorList>
            <person name="Kurbessoian T."/>
        </authorList>
    </citation>
    <scope>NUCLEOTIDE SEQUENCE</scope>
    <source>
        <strain evidence="13">CCFEE 5208</strain>
    </source>
</reference>
<evidence type="ECO:0000256" key="2">
    <source>
        <dbReference type="ARBA" id="ARBA00022741"/>
    </source>
</evidence>
<dbReference type="InterPro" id="IPR001650">
    <property type="entry name" value="Helicase_C-like"/>
</dbReference>
<feature type="compositionally biased region" description="Polar residues" evidence="9">
    <location>
        <begin position="9"/>
        <end position="22"/>
    </location>
</feature>
<dbReference type="Pfam" id="PF00270">
    <property type="entry name" value="DEAD"/>
    <property type="match status" value="1"/>
</dbReference>
<evidence type="ECO:0000259" key="11">
    <source>
        <dbReference type="PROSITE" id="PS51194"/>
    </source>
</evidence>
<feature type="compositionally biased region" description="Acidic residues" evidence="9">
    <location>
        <begin position="562"/>
        <end position="574"/>
    </location>
</feature>
<organism evidence="13 14">
    <name type="scientific">Friedmanniomyces endolithicus</name>
    <dbReference type="NCBI Taxonomy" id="329885"/>
    <lineage>
        <taxon>Eukaryota</taxon>
        <taxon>Fungi</taxon>
        <taxon>Dikarya</taxon>
        <taxon>Ascomycota</taxon>
        <taxon>Pezizomycotina</taxon>
        <taxon>Dothideomycetes</taxon>
        <taxon>Dothideomycetidae</taxon>
        <taxon>Mycosphaerellales</taxon>
        <taxon>Teratosphaeriaceae</taxon>
        <taxon>Friedmanniomyces</taxon>
    </lineage>
</organism>
<keyword evidence="2 8" id="KW-0547">Nucleotide-binding</keyword>
<evidence type="ECO:0000256" key="5">
    <source>
        <dbReference type="ARBA" id="ARBA00022840"/>
    </source>
</evidence>
<evidence type="ECO:0000256" key="9">
    <source>
        <dbReference type="SAM" id="MobiDB-lite"/>
    </source>
</evidence>
<evidence type="ECO:0000256" key="1">
    <source>
        <dbReference type="ARBA" id="ARBA00012552"/>
    </source>
</evidence>
<dbReference type="GO" id="GO:0003676">
    <property type="term" value="F:nucleic acid binding"/>
    <property type="evidence" value="ECO:0007669"/>
    <property type="project" value="InterPro"/>
</dbReference>
<dbReference type="CDD" id="cd18787">
    <property type="entry name" value="SF2_C_DEAD"/>
    <property type="match status" value="1"/>
</dbReference>
<sequence>MVGYPFRTEPTTGDSGRASNAVTAAGGSGTADRGDKQSATTLEDAASKLTLSTDDYGAKARSAGWTEKTAFDYDQYNRTGGDSHNWAGSAKKYEWKDEYGDVGPEVPELEQLLFGGEFQMRKGAHFENLDIKVTVEGPKEIVPIRKFDDAGLHPVILRNVELCGYDDVTPIQSYAIPAILKGHDLVAIAETGTCSGKTAAYMIPTLSRLMGKAKKLCAPKPNTSDPMYNPRRDRVKAEPLVVIVVPTRELAMQIFDEARRMCYRSMLRPVAAYGGRPMGDTCDDLQAGCDILIATPGRLCGLMDKPHVLSMSRVKFTIIDEADEMLNQDWDEELKKIMAGGDTNEDADHQYLMFSATFPKGARKMAREYMSPDFYRIRVGGRAGQAHKNIRQEILHVDGDRKKEAVYDLLMASKPGRTLIFCNAKPAVDLMDDFLYNRGLPTTSIHSDRSQLEREDALRCFRTGKCPILVATGLSARGWDIKGIEHVIQVDLPSTMYGGIHEYTHRIGRTGRIGHQGLATSFYNDRNEDLAQDLVNLLIESQCEVPDFLAHLKPEEGAKIDFDDDSDDEGEAEEGAAGSGGEEDTGGMATSAAADGGAVAAGSGWGADKEGAGEGGFTADAGFHPTPAIAAW</sequence>
<name>A0AAN6J0Q1_9PEZI</name>
<evidence type="ECO:0000256" key="8">
    <source>
        <dbReference type="RuleBase" id="RU000492"/>
    </source>
</evidence>
<dbReference type="SMART" id="SM00490">
    <property type="entry name" value="HELICc"/>
    <property type="match status" value="1"/>
</dbReference>